<feature type="compositionally biased region" description="Basic and acidic residues" evidence="3">
    <location>
        <begin position="154"/>
        <end position="186"/>
    </location>
</feature>
<dbReference type="PANTHER" id="PTHR33589:SF1">
    <property type="entry name" value="ZYMOGEN GRANULE PROTEIN 16 HOMOLOG B"/>
    <property type="match status" value="1"/>
</dbReference>
<evidence type="ECO:0000256" key="3">
    <source>
        <dbReference type="SAM" id="MobiDB-lite"/>
    </source>
</evidence>
<evidence type="ECO:0000313" key="7">
    <source>
        <dbReference type="Proteomes" id="UP000694547"/>
    </source>
</evidence>
<reference evidence="6" key="3">
    <citation type="submission" date="2025-09" db="UniProtKB">
        <authorList>
            <consortium name="Ensembl"/>
        </authorList>
    </citation>
    <scope>IDENTIFICATION</scope>
</reference>
<dbReference type="Proteomes" id="UP000694547">
    <property type="component" value="Chromosome 8"/>
</dbReference>
<name>A0A6I9MK85_PERMB</name>
<evidence type="ECO:0000259" key="5">
    <source>
        <dbReference type="PROSITE" id="PS51752"/>
    </source>
</evidence>
<sequence length="192" mass="21497">MLLLLTLALLAGATCRAQNILGNKAGKYFYIDDEGKGEIKAIRIFYTVARELKGIQLKFQNNWSDVYGGHSTSYEDFLLKDGEHIIKVHGNVGMCLSSLTFTTNKGTQFSFGIKKGRPIEESGGPDQRLQTVSGMHSVVCLSGIGLKWTNNPEKPQREPIPDPDNDKDWQGKTVKDKGKREKQRYNDDDDDD</sequence>
<gene>
    <name evidence="6" type="primary">LOC102922566</name>
</gene>
<keyword evidence="1 4" id="KW-0732">Signal</keyword>
<dbReference type="SMART" id="SM00915">
    <property type="entry name" value="Jacalin"/>
    <property type="match status" value="1"/>
</dbReference>
<feature type="region of interest" description="Disordered" evidence="3">
    <location>
        <begin position="148"/>
        <end position="192"/>
    </location>
</feature>
<organism evidence="6 7">
    <name type="scientific">Peromyscus maniculatus bairdii</name>
    <name type="common">Prairie deer mouse</name>
    <dbReference type="NCBI Taxonomy" id="230844"/>
    <lineage>
        <taxon>Eukaryota</taxon>
        <taxon>Metazoa</taxon>
        <taxon>Chordata</taxon>
        <taxon>Craniata</taxon>
        <taxon>Vertebrata</taxon>
        <taxon>Euteleostomi</taxon>
        <taxon>Mammalia</taxon>
        <taxon>Eutheria</taxon>
        <taxon>Euarchontoglires</taxon>
        <taxon>Glires</taxon>
        <taxon>Rodentia</taxon>
        <taxon>Myomorpha</taxon>
        <taxon>Muroidea</taxon>
        <taxon>Cricetidae</taxon>
        <taxon>Neotominae</taxon>
        <taxon>Peromyscus</taxon>
    </lineage>
</organism>
<dbReference type="PANTHER" id="PTHR33589">
    <property type="entry name" value="OS11G0524900 PROTEIN"/>
    <property type="match status" value="1"/>
</dbReference>
<dbReference type="InterPro" id="IPR001229">
    <property type="entry name" value="Jacalin-like_lectin_dom"/>
</dbReference>
<dbReference type="SUPFAM" id="SSF51101">
    <property type="entry name" value="Mannose-binding lectins"/>
    <property type="match status" value="1"/>
</dbReference>
<dbReference type="PROSITE" id="PS51752">
    <property type="entry name" value="JACALIN_LECTIN"/>
    <property type="match status" value="1"/>
</dbReference>
<dbReference type="Ensembl" id="ENSPEMT00000040026.1">
    <property type="protein sequence ID" value="ENSPEMP00000032399.1"/>
    <property type="gene ID" value="ENSPEMG00000027848.1"/>
</dbReference>
<feature type="domain" description="Jacalin-type lectin" evidence="5">
    <location>
        <begin position="15"/>
        <end position="150"/>
    </location>
</feature>
<dbReference type="Gene3D" id="2.100.10.30">
    <property type="entry name" value="Jacalin-like lectin domain"/>
    <property type="match status" value="1"/>
</dbReference>
<keyword evidence="2" id="KW-0430">Lectin</keyword>
<reference evidence="6 7" key="1">
    <citation type="submission" date="2018-10" db="EMBL/GenBank/DDBJ databases">
        <title>Improved assembly of the deer mouse Peromyscus maniculatus genome.</title>
        <authorList>
            <person name="Lassance J.-M."/>
            <person name="Hoekstra H.E."/>
        </authorList>
    </citation>
    <scope>NUCLEOTIDE SEQUENCE [LARGE SCALE GENOMIC DNA]</scope>
</reference>
<protein>
    <submittedName>
        <fullName evidence="6">Prostatic spermine-binding protein-like</fullName>
    </submittedName>
</protein>
<dbReference type="OrthoDB" id="9606821at2759"/>
<reference evidence="6" key="2">
    <citation type="submission" date="2025-08" db="UniProtKB">
        <authorList>
            <consortium name="Ensembl"/>
        </authorList>
    </citation>
    <scope>IDENTIFICATION</scope>
</reference>
<evidence type="ECO:0000313" key="6">
    <source>
        <dbReference type="Ensembl" id="ENSPEMP00000032399.1"/>
    </source>
</evidence>
<dbReference type="AlphaFoldDB" id="A0A6I9MK85"/>
<dbReference type="RefSeq" id="XP_042139350.1">
    <property type="nucleotide sequence ID" value="XM_042283416.1"/>
</dbReference>
<accession>A0A6I9MK85</accession>
<dbReference type="GeneTree" id="ENSGT00940000166063"/>
<evidence type="ECO:0000256" key="1">
    <source>
        <dbReference type="ARBA" id="ARBA00022729"/>
    </source>
</evidence>
<dbReference type="Pfam" id="PF01419">
    <property type="entry name" value="Jacalin"/>
    <property type="match status" value="1"/>
</dbReference>
<evidence type="ECO:0000256" key="2">
    <source>
        <dbReference type="ARBA" id="ARBA00022734"/>
    </source>
</evidence>
<dbReference type="GO" id="GO:0005615">
    <property type="term" value="C:extracellular space"/>
    <property type="evidence" value="ECO:0007669"/>
    <property type="project" value="TreeGrafter"/>
</dbReference>
<proteinExistence type="predicted"/>
<dbReference type="InterPro" id="IPR052321">
    <property type="entry name" value="PolyBind_ProtTraffic"/>
</dbReference>
<keyword evidence="7" id="KW-1185">Reference proteome</keyword>
<dbReference type="GO" id="GO:0030246">
    <property type="term" value="F:carbohydrate binding"/>
    <property type="evidence" value="ECO:0007669"/>
    <property type="project" value="UniProtKB-KW"/>
</dbReference>
<evidence type="ECO:0000256" key="4">
    <source>
        <dbReference type="SAM" id="SignalP"/>
    </source>
</evidence>
<dbReference type="RefSeq" id="XP_042139349.1">
    <property type="nucleotide sequence ID" value="XM_042283415.1"/>
</dbReference>
<dbReference type="InterPro" id="IPR036404">
    <property type="entry name" value="Jacalin-like_lectin_dom_sf"/>
</dbReference>
<feature type="signal peptide" evidence="4">
    <location>
        <begin position="1"/>
        <end position="17"/>
    </location>
</feature>
<feature type="chain" id="PRO_5044636010" evidence="4">
    <location>
        <begin position="18"/>
        <end position="192"/>
    </location>
</feature>